<name>C7XXI8_9LACO</name>
<evidence type="ECO:0000313" key="2">
    <source>
        <dbReference type="Proteomes" id="UP000003987"/>
    </source>
</evidence>
<dbReference type="STRING" id="575594.HMPREF0501_01533"/>
<gene>
    <name evidence="1" type="ORF">HMPREF0501_01533</name>
</gene>
<dbReference type="AlphaFoldDB" id="C7XXI8"/>
<evidence type="ECO:0000313" key="1">
    <source>
        <dbReference type="EMBL" id="EEU29739.1"/>
    </source>
</evidence>
<proteinExistence type="predicted"/>
<dbReference type="EMBL" id="GG698806">
    <property type="protein sequence ID" value="EEU29739.1"/>
    <property type="molecule type" value="Genomic_DNA"/>
</dbReference>
<organism evidence="1 2">
    <name type="scientific">Limosilactobacillus coleohominis 101-4-CHN</name>
    <dbReference type="NCBI Taxonomy" id="575594"/>
    <lineage>
        <taxon>Bacteria</taxon>
        <taxon>Bacillati</taxon>
        <taxon>Bacillota</taxon>
        <taxon>Bacilli</taxon>
        <taxon>Lactobacillales</taxon>
        <taxon>Lactobacillaceae</taxon>
        <taxon>Limosilactobacillus</taxon>
    </lineage>
</organism>
<reference evidence="1 2" key="1">
    <citation type="submission" date="2009-06" db="EMBL/GenBank/DDBJ databases">
        <title>The Genome Sequence of Lactobacillus coleohominis strain 101-4-CHN.</title>
        <authorList>
            <consortium name="The Broad Institute Genome Sequencing Platform"/>
            <person name="Ward D."/>
            <person name="Young S.K."/>
            <person name="Zeng Q."/>
            <person name="Koehrsen M."/>
            <person name="Alvarado L."/>
            <person name="Berlin A."/>
            <person name="Borenstein D."/>
            <person name="Chen Z."/>
            <person name="Engels R."/>
            <person name="Freedman E."/>
            <person name="Gellesch M."/>
            <person name="Goldberg J."/>
            <person name="Griggs A."/>
            <person name="Gujja S."/>
            <person name="Heiman D."/>
            <person name="Hepburn T."/>
            <person name="Howarth C."/>
            <person name="Jen D."/>
            <person name="Larson L."/>
            <person name="Lewis B."/>
            <person name="Mehta T."/>
            <person name="Park D."/>
            <person name="Pearson M."/>
            <person name="Roberts A."/>
            <person name="Saif S."/>
            <person name="Shea T."/>
            <person name="Shenoy N."/>
            <person name="Sisk P."/>
            <person name="Stolte C."/>
            <person name="Sykes S."/>
            <person name="Walk T."/>
            <person name="White J."/>
            <person name="Yandava C."/>
            <person name="Liu Y."/>
            <person name="Xu Q."/>
            <person name="Lander E."/>
            <person name="Nusbaum C."/>
            <person name="Galagan J."/>
            <person name="Birren B."/>
        </authorList>
    </citation>
    <scope>NUCLEOTIDE SEQUENCE [LARGE SCALE GENOMIC DNA]</scope>
    <source>
        <strain evidence="1 2">101-4-CHN</strain>
    </source>
</reference>
<dbReference type="Proteomes" id="UP000003987">
    <property type="component" value="Unassembled WGS sequence"/>
</dbReference>
<dbReference type="HOGENOM" id="CLU_3390003_0_0_9"/>
<protein>
    <submittedName>
        <fullName evidence="1">Uncharacterized protein</fullName>
    </submittedName>
</protein>
<keyword evidence="2" id="KW-1185">Reference proteome</keyword>
<sequence>MKVIKTDELGIKGTANGDLISSIINWRNSHGQ</sequence>
<accession>C7XXI8</accession>